<dbReference type="OrthoDB" id="445007at2759"/>
<dbReference type="GeneID" id="34517463"/>
<keyword evidence="6" id="KW-0560">Oxidoreductase</keyword>
<comment type="cofactor">
    <cofactor evidence="1">
        <name>Fe cation</name>
        <dbReference type="ChEBI" id="CHEBI:24875"/>
    </cofactor>
</comment>
<organism evidence="8 9">
    <name type="scientific">Kuraishia capsulata CBS 1993</name>
    <dbReference type="NCBI Taxonomy" id="1382522"/>
    <lineage>
        <taxon>Eukaryota</taxon>
        <taxon>Fungi</taxon>
        <taxon>Dikarya</taxon>
        <taxon>Ascomycota</taxon>
        <taxon>Saccharomycotina</taxon>
        <taxon>Pichiomycetes</taxon>
        <taxon>Pichiales</taxon>
        <taxon>Pichiaceae</taxon>
        <taxon>Kuraishia</taxon>
    </lineage>
</organism>
<dbReference type="EMBL" id="HG793125">
    <property type="protein sequence ID" value="CDK24057.1"/>
    <property type="molecule type" value="Genomic_DNA"/>
</dbReference>
<sequence>MTEVYTTLTVNDISPLGEKSEDGIPLIRLPIKEDTRVLKPTKEDLTVSEPVTPEKIEEKLKIYGGCFVKNYLPEEDCDAILNDVMPHLDAFKTSGDASNFISPTTRRVSGTCVKSKTAAEKFLAHPLNLAVSDKFLGKENLFRLGDDQVVTGLSRAQHNSCITFAVGPGSADQPLHRDDILHHNIRKYQDKYEFGGETAVGTVLALKKTRKENGATRFIPGSHLWDHYRAPKEEETVYAEMEKGDCFFMLASCYHGGSANTTKDDERIITILFMTQGTLRQEENIFLGTPVEYFKSLSIPALAALGLQISQPFCGWYENEDPIKLLLPESGYDFSQFREVYKVVA</sequence>
<comment type="subunit">
    <text evidence="3">Homodimer.</text>
</comment>
<keyword evidence="4" id="KW-0479">Metal-binding</keyword>
<keyword evidence="9" id="KW-1185">Reference proteome</keyword>
<protein>
    <submittedName>
        <fullName evidence="8">Uncharacterized protein</fullName>
    </submittedName>
</protein>
<evidence type="ECO:0000313" key="9">
    <source>
        <dbReference type="Proteomes" id="UP000019384"/>
    </source>
</evidence>
<comment type="similarity">
    <text evidence="2">Belongs to the PhyH family.</text>
</comment>
<keyword evidence="7" id="KW-0408">Iron</keyword>
<reference evidence="8" key="1">
    <citation type="submission" date="2013-12" db="EMBL/GenBank/DDBJ databases">
        <authorList>
            <person name="Genoscope - CEA"/>
        </authorList>
    </citation>
    <scope>NUCLEOTIDE SEQUENCE</scope>
    <source>
        <strain evidence="8">CBS 1993</strain>
    </source>
</reference>
<dbReference type="Gene3D" id="2.60.120.620">
    <property type="entry name" value="q2cbj1_9rhob like domain"/>
    <property type="match status" value="1"/>
</dbReference>
<name>W6MIA3_9ASCO</name>
<reference evidence="8" key="2">
    <citation type="submission" date="2014-02" db="EMBL/GenBank/DDBJ databases">
        <title>Complete DNA sequence of /Kuraishia capsulata/ illustrates novel genomic features among budding yeasts (/Saccharomycotina/).</title>
        <authorList>
            <person name="Morales L."/>
            <person name="Noel B."/>
            <person name="Porcel B."/>
            <person name="Marcet-Houben M."/>
            <person name="Hullo M-F."/>
            <person name="Sacerdot C."/>
            <person name="Tekaia F."/>
            <person name="Leh-Louis V."/>
            <person name="Despons L."/>
            <person name="Khanna V."/>
            <person name="Aury J-M."/>
            <person name="Barbe V."/>
            <person name="Couloux A."/>
            <person name="Labadie K."/>
            <person name="Pelletier E."/>
            <person name="Souciet J-L."/>
            <person name="Boekhout T."/>
            <person name="Gabaldon T."/>
            <person name="Wincker P."/>
            <person name="Dujon B."/>
        </authorList>
    </citation>
    <scope>NUCLEOTIDE SEQUENCE</scope>
    <source>
        <strain evidence="8">CBS 1993</strain>
    </source>
</reference>
<evidence type="ECO:0000256" key="1">
    <source>
        <dbReference type="ARBA" id="ARBA00001962"/>
    </source>
</evidence>
<evidence type="ECO:0000256" key="5">
    <source>
        <dbReference type="ARBA" id="ARBA00022964"/>
    </source>
</evidence>
<dbReference type="Proteomes" id="UP000019384">
    <property type="component" value="Unassembled WGS sequence"/>
</dbReference>
<dbReference type="InterPro" id="IPR008775">
    <property type="entry name" value="Phytyl_CoA_dOase-like"/>
</dbReference>
<dbReference type="HOGENOM" id="CLU_047725_0_1_1"/>
<evidence type="ECO:0000256" key="6">
    <source>
        <dbReference type="ARBA" id="ARBA00023002"/>
    </source>
</evidence>
<dbReference type="SUPFAM" id="SSF51197">
    <property type="entry name" value="Clavaminate synthase-like"/>
    <property type="match status" value="1"/>
</dbReference>
<dbReference type="AlphaFoldDB" id="W6MIA3"/>
<dbReference type="GO" id="GO:0051213">
    <property type="term" value="F:dioxygenase activity"/>
    <property type="evidence" value="ECO:0007669"/>
    <property type="project" value="UniProtKB-KW"/>
</dbReference>
<dbReference type="Pfam" id="PF05721">
    <property type="entry name" value="PhyH"/>
    <property type="match status" value="1"/>
</dbReference>
<evidence type="ECO:0000256" key="3">
    <source>
        <dbReference type="ARBA" id="ARBA00011738"/>
    </source>
</evidence>
<evidence type="ECO:0000256" key="4">
    <source>
        <dbReference type="ARBA" id="ARBA00022723"/>
    </source>
</evidence>
<dbReference type="GO" id="GO:0046872">
    <property type="term" value="F:metal ion binding"/>
    <property type="evidence" value="ECO:0007669"/>
    <property type="project" value="UniProtKB-KW"/>
</dbReference>
<keyword evidence="5" id="KW-0223">Dioxygenase</keyword>
<gene>
    <name evidence="8" type="ORF">KUCA_T00000017001</name>
</gene>
<evidence type="ECO:0000256" key="7">
    <source>
        <dbReference type="ARBA" id="ARBA00023004"/>
    </source>
</evidence>
<evidence type="ECO:0000313" key="8">
    <source>
        <dbReference type="EMBL" id="CDK24057.1"/>
    </source>
</evidence>
<dbReference type="PANTHER" id="PTHR20883">
    <property type="entry name" value="PHYTANOYL-COA DIOXYGENASE DOMAIN CONTAINING 1"/>
    <property type="match status" value="1"/>
</dbReference>
<accession>W6MIA3</accession>
<dbReference type="PANTHER" id="PTHR20883:SF45">
    <property type="entry name" value="PHYTANOYL-COA DIOXYGENASE FAMILY PROTEIN"/>
    <property type="match status" value="1"/>
</dbReference>
<proteinExistence type="inferred from homology"/>
<dbReference type="RefSeq" id="XP_022456075.1">
    <property type="nucleotide sequence ID" value="XM_022604514.1"/>
</dbReference>
<evidence type="ECO:0000256" key="2">
    <source>
        <dbReference type="ARBA" id="ARBA00005830"/>
    </source>
</evidence>